<gene>
    <name evidence="11" type="ORF">GV832_06940</name>
</gene>
<dbReference type="AlphaFoldDB" id="A0AAE4YCW8"/>
<evidence type="ECO:0000256" key="7">
    <source>
        <dbReference type="ARBA" id="ARBA00022779"/>
    </source>
</evidence>
<keyword evidence="11" id="KW-0282">Flagellum</keyword>
<evidence type="ECO:0000256" key="3">
    <source>
        <dbReference type="ARBA" id="ARBA00008281"/>
    </source>
</evidence>
<evidence type="ECO:0000313" key="12">
    <source>
        <dbReference type="Proteomes" id="UP001193501"/>
    </source>
</evidence>
<keyword evidence="8 10" id="KW-1133">Transmembrane helix</keyword>
<evidence type="ECO:0000256" key="9">
    <source>
        <dbReference type="ARBA" id="ARBA00023136"/>
    </source>
</evidence>
<evidence type="ECO:0000313" key="11">
    <source>
        <dbReference type="EMBL" id="NBZ87315.1"/>
    </source>
</evidence>
<comment type="similarity">
    <text evidence="3 10">Belongs to the FliL family.</text>
</comment>
<keyword evidence="4" id="KW-1003">Cell membrane</keyword>
<keyword evidence="7 10" id="KW-0283">Flagellar rotation</keyword>
<accession>A0AAE4YCW8</accession>
<evidence type="ECO:0000256" key="1">
    <source>
        <dbReference type="ARBA" id="ARBA00002254"/>
    </source>
</evidence>
<dbReference type="GO" id="GO:0006935">
    <property type="term" value="P:chemotaxis"/>
    <property type="evidence" value="ECO:0007669"/>
    <property type="project" value="UniProtKB-KW"/>
</dbReference>
<keyword evidence="6 10" id="KW-0812">Transmembrane</keyword>
<dbReference type="Proteomes" id="UP001193501">
    <property type="component" value="Unassembled WGS sequence"/>
</dbReference>
<dbReference type="InterPro" id="IPR005503">
    <property type="entry name" value="FliL"/>
</dbReference>
<evidence type="ECO:0000256" key="4">
    <source>
        <dbReference type="ARBA" id="ARBA00022475"/>
    </source>
</evidence>
<evidence type="ECO:0000256" key="8">
    <source>
        <dbReference type="ARBA" id="ARBA00022989"/>
    </source>
</evidence>
<evidence type="ECO:0000256" key="6">
    <source>
        <dbReference type="ARBA" id="ARBA00022692"/>
    </source>
</evidence>
<protein>
    <recommendedName>
        <fullName evidence="10">Flagellar protein FliL</fullName>
    </recommendedName>
</protein>
<proteinExistence type="inferred from homology"/>
<dbReference type="PANTHER" id="PTHR35091">
    <property type="entry name" value="FLAGELLAR PROTEIN FLIL"/>
    <property type="match status" value="1"/>
</dbReference>
<dbReference type="Pfam" id="PF03748">
    <property type="entry name" value="FliL"/>
    <property type="match status" value="1"/>
</dbReference>
<dbReference type="PANTHER" id="PTHR35091:SF2">
    <property type="entry name" value="FLAGELLAR PROTEIN FLIL"/>
    <property type="match status" value="1"/>
</dbReference>
<dbReference type="RefSeq" id="WP_168774121.1">
    <property type="nucleotide sequence ID" value="NZ_JAABNR010000005.1"/>
</dbReference>
<comment type="caution">
    <text evidence="11">The sequence shown here is derived from an EMBL/GenBank/DDBJ whole genome shotgun (WGS) entry which is preliminary data.</text>
</comment>
<evidence type="ECO:0000256" key="10">
    <source>
        <dbReference type="RuleBase" id="RU364125"/>
    </source>
</evidence>
<keyword evidence="5 10" id="KW-0145">Chemotaxis</keyword>
<evidence type="ECO:0000256" key="2">
    <source>
        <dbReference type="ARBA" id="ARBA00004162"/>
    </source>
</evidence>
<dbReference type="GO" id="GO:0071978">
    <property type="term" value="P:bacterial-type flagellum-dependent swarming motility"/>
    <property type="evidence" value="ECO:0007669"/>
    <property type="project" value="TreeGrafter"/>
</dbReference>
<dbReference type="GO" id="GO:0005886">
    <property type="term" value="C:plasma membrane"/>
    <property type="evidence" value="ECO:0007669"/>
    <property type="project" value="UniProtKB-SubCell"/>
</dbReference>
<keyword evidence="11" id="KW-0966">Cell projection</keyword>
<organism evidence="11 12">
    <name type="scientific">Stagnihabitans tardus</name>
    <dbReference type="NCBI Taxonomy" id="2699202"/>
    <lineage>
        <taxon>Bacteria</taxon>
        <taxon>Pseudomonadati</taxon>
        <taxon>Pseudomonadota</taxon>
        <taxon>Alphaproteobacteria</taxon>
        <taxon>Rhodobacterales</taxon>
        <taxon>Paracoccaceae</taxon>
        <taxon>Stagnihabitans</taxon>
    </lineage>
</organism>
<dbReference type="EMBL" id="JAABNR010000005">
    <property type="protein sequence ID" value="NBZ87315.1"/>
    <property type="molecule type" value="Genomic_DNA"/>
</dbReference>
<keyword evidence="12" id="KW-1185">Reference proteome</keyword>
<reference evidence="11" key="1">
    <citation type="submission" date="2020-01" db="EMBL/GenBank/DDBJ databases">
        <authorList>
            <person name="Chen W.-M."/>
        </authorList>
    </citation>
    <scope>NUCLEOTIDE SEQUENCE</scope>
    <source>
        <strain evidence="11">CYK-10</strain>
    </source>
</reference>
<comment type="subcellular location">
    <subcellularLocation>
        <location evidence="10">Cell inner membrane</location>
    </subcellularLocation>
    <subcellularLocation>
        <location evidence="2">Cell membrane</location>
        <topology evidence="2">Single-pass membrane protein</topology>
    </subcellularLocation>
</comment>
<sequence>MAEAEAPQDAEPKKKSKLPLIIGLVLFLVMGGGGFFAVYSGLILAPAEPAAGEHAADAAHEEAPDDFAFVAVPPVTISLGNPSENKHLRFTAQLEVAKAKATKVEELMPRILDVLNGYMRALEESDLQQPDALVRLRSQMLRRIQIVTGEGYVRDLLVTEFVLD</sequence>
<keyword evidence="10" id="KW-0997">Cell inner membrane</keyword>
<feature type="transmembrane region" description="Helical" evidence="10">
    <location>
        <begin position="20"/>
        <end position="39"/>
    </location>
</feature>
<dbReference type="GO" id="GO:0009425">
    <property type="term" value="C:bacterial-type flagellum basal body"/>
    <property type="evidence" value="ECO:0007669"/>
    <property type="project" value="InterPro"/>
</dbReference>
<keyword evidence="11" id="KW-0969">Cilium</keyword>
<comment type="function">
    <text evidence="1 10">Controls the rotational direction of flagella during chemotaxis.</text>
</comment>
<name>A0AAE4YCW8_9RHOB</name>
<keyword evidence="9 10" id="KW-0472">Membrane</keyword>
<evidence type="ECO:0000256" key="5">
    <source>
        <dbReference type="ARBA" id="ARBA00022500"/>
    </source>
</evidence>